<organism evidence="1 2">
    <name type="scientific">Halocaridina rubra</name>
    <name type="common">Hawaiian red shrimp</name>
    <dbReference type="NCBI Taxonomy" id="373956"/>
    <lineage>
        <taxon>Eukaryota</taxon>
        <taxon>Metazoa</taxon>
        <taxon>Ecdysozoa</taxon>
        <taxon>Arthropoda</taxon>
        <taxon>Crustacea</taxon>
        <taxon>Multicrustacea</taxon>
        <taxon>Malacostraca</taxon>
        <taxon>Eumalacostraca</taxon>
        <taxon>Eucarida</taxon>
        <taxon>Decapoda</taxon>
        <taxon>Pleocyemata</taxon>
        <taxon>Caridea</taxon>
        <taxon>Atyoidea</taxon>
        <taxon>Atyidae</taxon>
        <taxon>Halocaridina</taxon>
    </lineage>
</organism>
<gene>
    <name evidence="1" type="ORF">SK128_023866</name>
</gene>
<reference evidence="1 2" key="1">
    <citation type="submission" date="2023-11" db="EMBL/GenBank/DDBJ databases">
        <title>Halocaridina rubra genome assembly.</title>
        <authorList>
            <person name="Smith C."/>
        </authorList>
    </citation>
    <scope>NUCLEOTIDE SEQUENCE [LARGE SCALE GENOMIC DNA]</scope>
    <source>
        <strain evidence="1">EP-1</strain>
        <tissue evidence="1">Whole</tissue>
    </source>
</reference>
<dbReference type="EMBL" id="JAXCGZ010002462">
    <property type="protein sequence ID" value="KAK7083867.1"/>
    <property type="molecule type" value="Genomic_DNA"/>
</dbReference>
<proteinExistence type="predicted"/>
<dbReference type="Proteomes" id="UP001381693">
    <property type="component" value="Unassembled WGS sequence"/>
</dbReference>
<keyword evidence="2" id="KW-1185">Reference proteome</keyword>
<comment type="caution">
    <text evidence="1">The sequence shown here is derived from an EMBL/GenBank/DDBJ whole genome shotgun (WGS) entry which is preliminary data.</text>
</comment>
<protein>
    <submittedName>
        <fullName evidence="1">Uncharacterized protein</fullName>
    </submittedName>
</protein>
<name>A0AAN8XI75_HALRR</name>
<sequence>MPKAVQVATMPTVIEPEARRVYNASYFADGESQRLESVLKMFSDYVKSLANTAVKREEYSNTDVFALTVNTLRNELMATLKLESGKFIRFQIERTAILRVWRKDDSCRIRVHIVQGDQFHAILGRRASVGLCLIKQMDNDAMLKPDICLQAVYATKVVPKIAMMDDLFKIYQEVFSENAGKLEGT</sequence>
<evidence type="ECO:0000313" key="1">
    <source>
        <dbReference type="EMBL" id="KAK7083867.1"/>
    </source>
</evidence>
<dbReference type="AlphaFoldDB" id="A0AAN8XI75"/>
<accession>A0AAN8XI75</accession>
<evidence type="ECO:0000313" key="2">
    <source>
        <dbReference type="Proteomes" id="UP001381693"/>
    </source>
</evidence>